<evidence type="ECO:0000313" key="4">
    <source>
        <dbReference type="Proteomes" id="UP000827284"/>
    </source>
</evidence>
<keyword evidence="4" id="KW-1185">Reference proteome</keyword>
<evidence type="ECO:0000256" key="1">
    <source>
        <dbReference type="SAM" id="Coils"/>
    </source>
</evidence>
<keyword evidence="1" id="KW-0175">Coiled coil</keyword>
<dbReference type="EMBL" id="BQFW01000008">
    <property type="protein sequence ID" value="GJJ74089.1"/>
    <property type="molecule type" value="Genomic_DNA"/>
</dbReference>
<dbReference type="Proteomes" id="UP000827284">
    <property type="component" value="Unassembled WGS sequence"/>
</dbReference>
<feature type="coiled-coil region" evidence="1">
    <location>
        <begin position="1291"/>
        <end position="1338"/>
    </location>
</feature>
<gene>
    <name evidence="3" type="ORF">EMPS_06447</name>
</gene>
<comment type="caution">
    <text evidence="3">The sequence shown here is derived from an EMBL/GenBank/DDBJ whole genome shotgun (WGS) entry which is preliminary data.</text>
</comment>
<feature type="region of interest" description="Disordered" evidence="2">
    <location>
        <begin position="980"/>
        <end position="999"/>
    </location>
</feature>
<accession>A0A9P3HCA9</accession>
<feature type="coiled-coil region" evidence="1">
    <location>
        <begin position="1015"/>
        <end position="1063"/>
    </location>
</feature>
<feature type="compositionally biased region" description="Gly residues" evidence="2">
    <location>
        <begin position="530"/>
        <end position="542"/>
    </location>
</feature>
<protein>
    <submittedName>
        <fullName evidence="3">Uncharacterized protein</fullName>
    </submittedName>
</protein>
<sequence>MDDIDADVLEDINETLTINMEIQDIDFGRDITVSTEFPVSFIDDTEFLAEANARLLAEQDDELQLRVDYMIQGADDGLPLNQNLRQTLDVLHHRYGLVVSTCSSSLSALVASVMSRTSLSAFRIQTPGGPVTLPPSRLLLRRISQATQIKIVVVSTRCKKLVFEPLSEPKALVVLAHIADSFQGVNTYTALTCSVTSPNRDFRMPSVRLPPVIPTAERATYREAKRSISREIIEFSVLEAEESFLSSCKTTLKKRINIAVNKVVSKTKGKKKGPVDIRAALEKENVDFIDAECKLQRLPRGLMQDTISTLETSLGVRKGRISNDDFTKRMSVEQTHTAYRNFVKENGCLFWDHSVENKDKKLELEPVSSQSHVQENPSQVNDISKTQEIRMCDASLHRILRKDFCKDNITRIQEILEEKQTSMSDHMDEIQVAVLKVHMEVFRGLLHETAEEVDISDILPTGFEIRDARIKNDRILKVAKGTTVFIEETIKTDSDLHNLFNQSCLEHLAAKLSPTSWSSEPPPKKPRLAGDGGADSQGGSGYGEHPKWDKLAHFIQQTMYTTDNIKCPQGMSRTRNEMLRAMATNIHNIWNGSIYNDLKRAVVRCLVRVFLRPLSEEWYRQFKKKKAKERRERIAAKQGKARKRQKRSWQRTTSLINQLDSTIGSCNRRWSGATLFLSDPQTGGCPRLTRIQTLIGLLNPAENVAPLLSLFAAVDDEYEDEAYMDIDEDDDNDADIWEADDADGFEEAAQAEMGIATLGQAIESTEKAAARKKEPKSKYLKGIEALICKLIDMASLPDLISEAEIRNHLFSGQSFKDNEIQVAVHIVNALRPFAPKKDASGSIPHHVLATGPFAYLANHLLIAMGFSEFSRQLSPVSSAGKLLPLPLNSTGISESLCALDPHHFDIFDSTGLLVSDQKHAPGNAPTIFSAFFDMQVIHATCAKFGLRFGDRLVFVDEHTVRIMGYEARPNAPRNMIKEKRKKLGKGRSREPTDAEQRQIVLHESKLSKAEAKTSAADHDVRITELNEEIKALNRQLGLEEIRMKSVNADLRRLKTEKRKENDVNRKECLGEEIDTAFRDLHTLRSSVHRLRRKALPMRNQIKGLRQKKYDLDKYVSSESKPKTEKEAYGELSESVTSKFSSTPSLLRRGCLDSVESTSIDSLVKDIETNNADQRNRRIVLVPGGTDPGAHVLFNTVPITENKLIELRNRFEILLNEEAESEQDPEEEVQSIDQIRFPDPHQVTVKHIRHHAGLVKQSRVRKKRIAANAEVRKAHADLADNSIRRANSSHAIEQAQETRRNCRTTLRSFEKSRRMKNLRRRTELQLRNTYDKVAAAERDAFKRVVNVDSNSLQTSGEPSYPSTGYCTDCRTHHRPEFVVDPSAPRGRRLVLKHVNQCPRASPIVVPLMLHGAAGSGVGSRLKGHSKMGGNKIPEKHLRYTPVLKTNEHKSSQLCPFCFSQIRLVRARRNKNGVMRLVRVHGAIQCTNPDCPSFKVGYADRGRDTNAAVNIALAGYVCLTSSDHKTLPPFDPRCPEWEPSSNTRSISTGTSTFPLAPQVDAKILELGIRSTYVSTLRSNLLILLSILIELHIN</sequence>
<feature type="compositionally biased region" description="Basic and acidic residues" evidence="2">
    <location>
        <begin position="987"/>
        <end position="999"/>
    </location>
</feature>
<reference evidence="3" key="1">
    <citation type="submission" date="2021-11" db="EMBL/GenBank/DDBJ databases">
        <authorList>
            <person name="Herlambang A."/>
            <person name="Guo Y."/>
            <person name="Takashima Y."/>
            <person name="Nishizawa T."/>
        </authorList>
    </citation>
    <scope>NUCLEOTIDE SEQUENCE</scope>
    <source>
        <strain evidence="3">E1425</strain>
    </source>
</reference>
<feature type="region of interest" description="Disordered" evidence="2">
    <location>
        <begin position="514"/>
        <end position="542"/>
    </location>
</feature>
<evidence type="ECO:0000256" key="2">
    <source>
        <dbReference type="SAM" id="MobiDB-lite"/>
    </source>
</evidence>
<dbReference type="OrthoDB" id="2424936at2759"/>
<reference evidence="3" key="2">
    <citation type="journal article" date="2022" name="Microbiol. Resour. Announc.">
        <title>Whole-Genome Sequence of Entomortierella parvispora E1425, a Mucoromycotan Fungus Associated with Burkholderiaceae-Related Endosymbiotic Bacteria.</title>
        <authorList>
            <person name="Herlambang A."/>
            <person name="Guo Y."/>
            <person name="Takashima Y."/>
            <person name="Narisawa K."/>
            <person name="Ohta H."/>
            <person name="Nishizawa T."/>
        </authorList>
    </citation>
    <scope>NUCLEOTIDE SEQUENCE</scope>
    <source>
        <strain evidence="3">E1425</strain>
    </source>
</reference>
<evidence type="ECO:0000313" key="3">
    <source>
        <dbReference type="EMBL" id="GJJ74089.1"/>
    </source>
</evidence>
<name>A0A9P3HCA9_9FUNG</name>
<organism evidence="3 4">
    <name type="scientific">Entomortierella parvispora</name>
    <dbReference type="NCBI Taxonomy" id="205924"/>
    <lineage>
        <taxon>Eukaryota</taxon>
        <taxon>Fungi</taxon>
        <taxon>Fungi incertae sedis</taxon>
        <taxon>Mucoromycota</taxon>
        <taxon>Mortierellomycotina</taxon>
        <taxon>Mortierellomycetes</taxon>
        <taxon>Mortierellales</taxon>
        <taxon>Mortierellaceae</taxon>
        <taxon>Entomortierella</taxon>
    </lineage>
</organism>
<proteinExistence type="predicted"/>